<dbReference type="EMBL" id="CP003362">
    <property type="protein sequence ID" value="AGB48716.1"/>
    <property type="molecule type" value="Genomic_DNA"/>
</dbReference>
<dbReference type="KEGG" id="mhz:Metho_0449"/>
<sequence>MVSNFFNVADIILRSLLLVLALLICYELNNYSADVVRSRLFVSYNKLKFSFYFLSLSLLFLFFEPLISLFHVSGVAIYSYSFAMFFLQLSLVFLLHNIYIALKPPHKIL</sequence>
<dbReference type="HOGENOM" id="CLU_2177884_0_0_2"/>
<keyword evidence="1" id="KW-0472">Membrane</keyword>
<dbReference type="RefSeq" id="WP_015323885.1">
    <property type="nucleotide sequence ID" value="NC_019977.1"/>
</dbReference>
<dbReference type="STRING" id="867904.Metho_0449"/>
<organism evidence="2 3">
    <name type="scientific">Methanomethylovorans hollandica (strain DSM 15978 / NBRC 107637 / DMS1)</name>
    <dbReference type="NCBI Taxonomy" id="867904"/>
    <lineage>
        <taxon>Archaea</taxon>
        <taxon>Methanobacteriati</taxon>
        <taxon>Methanobacteriota</taxon>
        <taxon>Stenosarchaea group</taxon>
        <taxon>Methanomicrobia</taxon>
        <taxon>Methanosarcinales</taxon>
        <taxon>Methanosarcinaceae</taxon>
        <taxon>Methanomethylovorans</taxon>
    </lineage>
</organism>
<feature type="transmembrane region" description="Helical" evidence="1">
    <location>
        <begin position="6"/>
        <end position="28"/>
    </location>
</feature>
<dbReference type="Proteomes" id="UP000010866">
    <property type="component" value="Chromosome"/>
</dbReference>
<evidence type="ECO:0000313" key="3">
    <source>
        <dbReference type="Proteomes" id="UP000010866"/>
    </source>
</evidence>
<keyword evidence="3" id="KW-1185">Reference proteome</keyword>
<dbReference type="GeneID" id="14407555"/>
<evidence type="ECO:0000313" key="2">
    <source>
        <dbReference type="EMBL" id="AGB48716.1"/>
    </source>
</evidence>
<evidence type="ECO:0000256" key="1">
    <source>
        <dbReference type="SAM" id="Phobius"/>
    </source>
</evidence>
<accession>L0KUC4</accession>
<keyword evidence="1" id="KW-1133">Transmembrane helix</keyword>
<gene>
    <name evidence="2" type="ordered locus">Metho_0449</name>
</gene>
<keyword evidence="1" id="KW-0812">Transmembrane</keyword>
<protein>
    <submittedName>
        <fullName evidence="2">Uncharacterized protein</fullName>
    </submittedName>
</protein>
<name>L0KUC4_METHD</name>
<feature type="transmembrane region" description="Helical" evidence="1">
    <location>
        <begin position="49"/>
        <end position="71"/>
    </location>
</feature>
<feature type="transmembrane region" description="Helical" evidence="1">
    <location>
        <begin position="77"/>
        <end position="102"/>
    </location>
</feature>
<reference evidence="3" key="1">
    <citation type="submission" date="2012-02" db="EMBL/GenBank/DDBJ databases">
        <title>Complete sequence of chromosome of Methanomethylovorans hollandica DSM 15978.</title>
        <authorList>
            <person name="Lucas S."/>
            <person name="Copeland A."/>
            <person name="Lapidus A."/>
            <person name="Glavina del Rio T."/>
            <person name="Dalin E."/>
            <person name="Tice H."/>
            <person name="Bruce D."/>
            <person name="Goodwin L."/>
            <person name="Pitluck S."/>
            <person name="Peters L."/>
            <person name="Mikhailova N."/>
            <person name="Held B."/>
            <person name="Kyrpides N."/>
            <person name="Mavromatis K."/>
            <person name="Ivanova N."/>
            <person name="Brettin T."/>
            <person name="Detter J.C."/>
            <person name="Han C."/>
            <person name="Larimer F."/>
            <person name="Land M."/>
            <person name="Hauser L."/>
            <person name="Markowitz V."/>
            <person name="Cheng J.-F."/>
            <person name="Hugenholtz P."/>
            <person name="Woyke T."/>
            <person name="Wu D."/>
            <person name="Spring S."/>
            <person name="Schroeder M."/>
            <person name="Brambilla E."/>
            <person name="Klenk H.-P."/>
            <person name="Eisen J.A."/>
        </authorList>
    </citation>
    <scope>NUCLEOTIDE SEQUENCE [LARGE SCALE GENOMIC DNA]</scope>
    <source>
        <strain evidence="3">DSM 15978 / NBRC 107637 / DMS1</strain>
    </source>
</reference>
<dbReference type="AlphaFoldDB" id="L0KUC4"/>
<proteinExistence type="predicted"/>